<dbReference type="RefSeq" id="XP_501960.2">
    <property type="nucleotide sequence ID" value="XM_501960.2"/>
</dbReference>
<dbReference type="VEuPathDB" id="FungiDB:YALI1_C25244g"/>
<evidence type="ECO:0000256" key="6">
    <source>
        <dbReference type="ARBA" id="ARBA00023136"/>
    </source>
</evidence>
<name>A0A1D8NBN3_YARLL</name>
<keyword evidence="4 8" id="KW-0732">Signal</keyword>
<dbReference type="GO" id="GO:0016020">
    <property type="term" value="C:membrane"/>
    <property type="evidence" value="ECO:0007669"/>
    <property type="project" value="UniProtKB-SubCell"/>
</dbReference>
<dbReference type="EMBL" id="CP017555">
    <property type="protein sequence ID" value="AOW03031.1"/>
    <property type="molecule type" value="Genomic_DNA"/>
</dbReference>
<organism evidence="10 12">
    <name type="scientific">Yarrowia lipolytica</name>
    <name type="common">Candida lipolytica</name>
    <dbReference type="NCBI Taxonomy" id="4952"/>
    <lineage>
        <taxon>Eukaryota</taxon>
        <taxon>Fungi</taxon>
        <taxon>Dikarya</taxon>
        <taxon>Ascomycota</taxon>
        <taxon>Saccharomycotina</taxon>
        <taxon>Dipodascomycetes</taxon>
        <taxon>Dipodascales</taxon>
        <taxon>Dipodascales incertae sedis</taxon>
        <taxon>Yarrowia</taxon>
    </lineage>
</organism>
<dbReference type="SMART" id="SM01190">
    <property type="entry name" value="EMP24_GP25L"/>
    <property type="match status" value="1"/>
</dbReference>
<dbReference type="InterPro" id="IPR009038">
    <property type="entry name" value="GOLD_dom"/>
</dbReference>
<dbReference type="EMBL" id="KZ859075">
    <property type="protein sequence ID" value="RDW23583.1"/>
    <property type="molecule type" value="Genomic_DNA"/>
</dbReference>
<evidence type="ECO:0000256" key="1">
    <source>
        <dbReference type="ARBA" id="ARBA00004479"/>
    </source>
</evidence>
<accession>A0A1D8NBN3</accession>
<gene>
    <name evidence="11" type="ORF">B0I71DRAFT_135710</name>
    <name evidence="10" type="ORF">YALI1_C25244g</name>
</gene>
<evidence type="ECO:0000256" key="4">
    <source>
        <dbReference type="ARBA" id="ARBA00022729"/>
    </source>
</evidence>
<comment type="subcellular location">
    <subcellularLocation>
        <location evidence="1 7">Membrane</location>
        <topology evidence="1 7">Single-pass type I membrane protein</topology>
    </subcellularLocation>
</comment>
<dbReference type="InterPro" id="IPR015720">
    <property type="entry name" value="Emp24-like"/>
</dbReference>
<evidence type="ECO:0000313" key="10">
    <source>
        <dbReference type="EMBL" id="AOW03031.1"/>
    </source>
</evidence>
<evidence type="ECO:0000256" key="3">
    <source>
        <dbReference type="ARBA" id="ARBA00022692"/>
    </source>
</evidence>
<feature type="chain" id="PRO_5033268871" evidence="8">
    <location>
        <begin position="18"/>
        <end position="214"/>
    </location>
</feature>
<keyword evidence="6" id="KW-0472">Membrane</keyword>
<dbReference type="VEuPathDB" id="FungiDB:YALI0_C18073g"/>
<feature type="domain" description="GOLD" evidence="9">
    <location>
        <begin position="27"/>
        <end position="126"/>
    </location>
</feature>
<feature type="signal peptide" evidence="8">
    <location>
        <begin position="1"/>
        <end position="17"/>
    </location>
</feature>
<dbReference type="Proteomes" id="UP000182444">
    <property type="component" value="Chromosome 1C"/>
</dbReference>
<reference evidence="11 13" key="2">
    <citation type="submission" date="2018-07" db="EMBL/GenBank/DDBJ databases">
        <title>Draft Genome Assemblies for Five Robust Yarrowia lipolytica Strains Exhibiting High Lipid Production and Pentose Sugar Utilization and Sugar Alcohol Secretion from Undetoxified Lignocellulosic Biomass Hydrolysates.</title>
        <authorList>
            <consortium name="DOE Joint Genome Institute"/>
            <person name="Walker C."/>
            <person name="Ryu S."/>
            <person name="Na H."/>
            <person name="Zane M."/>
            <person name="LaButti K."/>
            <person name="Lipzen A."/>
            <person name="Haridas S."/>
            <person name="Barry K."/>
            <person name="Grigoriev I.V."/>
            <person name="Quarterman J."/>
            <person name="Slininger P."/>
            <person name="Dien B."/>
            <person name="Trinh C.T."/>
        </authorList>
    </citation>
    <scope>NUCLEOTIDE SEQUENCE [LARGE SCALE GENOMIC DNA]</scope>
    <source>
        <strain evidence="11 13">YB392</strain>
    </source>
</reference>
<evidence type="ECO:0000256" key="7">
    <source>
        <dbReference type="RuleBase" id="RU003827"/>
    </source>
</evidence>
<dbReference type="PROSITE" id="PS50866">
    <property type="entry name" value="GOLD"/>
    <property type="match status" value="1"/>
</dbReference>
<evidence type="ECO:0000313" key="13">
    <source>
        <dbReference type="Proteomes" id="UP000256601"/>
    </source>
</evidence>
<evidence type="ECO:0000313" key="12">
    <source>
        <dbReference type="Proteomes" id="UP000182444"/>
    </source>
</evidence>
<evidence type="ECO:0000313" key="11">
    <source>
        <dbReference type="EMBL" id="RDW23583.1"/>
    </source>
</evidence>
<dbReference type="GeneID" id="2909986"/>
<keyword evidence="3 7" id="KW-0812">Transmembrane</keyword>
<dbReference type="Proteomes" id="UP000256601">
    <property type="component" value="Unassembled WGS sequence"/>
</dbReference>
<evidence type="ECO:0000256" key="8">
    <source>
        <dbReference type="SAM" id="SignalP"/>
    </source>
</evidence>
<proteinExistence type="inferred from homology"/>
<dbReference type="OMA" id="GATCAWQ"/>
<keyword evidence="5" id="KW-1133">Transmembrane helix</keyword>
<dbReference type="KEGG" id="yli:2909986"/>
<protein>
    <submittedName>
        <fullName evidence="11">Emp24/gp25L/p24 family/GOLD-domain-containing protein</fullName>
    </submittedName>
</protein>
<reference evidence="10 12" key="1">
    <citation type="journal article" date="2016" name="PLoS ONE">
        <title>Sequence Assembly of Yarrowia lipolytica Strain W29/CLIB89 Shows Transposable Element Diversity.</title>
        <authorList>
            <person name="Magnan C."/>
            <person name="Yu J."/>
            <person name="Chang I."/>
            <person name="Jahn E."/>
            <person name="Kanomata Y."/>
            <person name="Wu J."/>
            <person name="Zeller M."/>
            <person name="Oakes M."/>
            <person name="Baldi P."/>
            <person name="Sandmeyer S."/>
        </authorList>
    </citation>
    <scope>NUCLEOTIDE SEQUENCE [LARGE SCALE GENOMIC DNA]</scope>
    <source>
        <strain evidence="10">CLIB89</strain>
        <strain evidence="12">CLIB89(W29)</strain>
    </source>
</reference>
<dbReference type="Pfam" id="PF01105">
    <property type="entry name" value="EMP24_GP25L"/>
    <property type="match status" value="1"/>
</dbReference>
<evidence type="ECO:0000259" key="9">
    <source>
        <dbReference type="PROSITE" id="PS50866"/>
    </source>
</evidence>
<comment type="similarity">
    <text evidence="2 7">Belongs to the EMP24/GP25L family.</text>
</comment>
<dbReference type="OrthoDB" id="3427at2759"/>
<dbReference type="AlphaFoldDB" id="A0A1D8NBN3"/>
<dbReference type="PANTHER" id="PTHR22811">
    <property type="entry name" value="TRANSMEMBRANE EMP24 DOMAIN-CONTAINING PROTEIN"/>
    <property type="match status" value="1"/>
</dbReference>
<evidence type="ECO:0000256" key="2">
    <source>
        <dbReference type="ARBA" id="ARBA00007104"/>
    </source>
</evidence>
<evidence type="ECO:0000256" key="5">
    <source>
        <dbReference type="ARBA" id="ARBA00022989"/>
    </source>
</evidence>
<dbReference type="eggNOG" id="KOG1690">
    <property type="taxonomic scope" value="Eukaryota"/>
</dbReference>
<sequence length="214" mass="25022">MFKYLVSILLLVSQVAALHFYLEGDQQRCFYEELPKGTLVVGKYDAWEYQPESGQWIKPHNLAILTTIEETFDNDHMVRSHRGEMAGDIHYITADHGEHKICFRAATKDRGWFKNSRVKITFDMSFGEGSLLDSKNEVKVQGIVARLQQVRQRVLEIRREQVYMREREAQFRDQSESTNSRVVRWIIIQAIVLGATCAWQLNHLRGFFTKQKLV</sequence>